<evidence type="ECO:0000313" key="1">
    <source>
        <dbReference type="EMBL" id="KAK3311914.1"/>
    </source>
</evidence>
<dbReference type="InterPro" id="IPR011990">
    <property type="entry name" value="TPR-like_helical_dom_sf"/>
</dbReference>
<dbReference type="AlphaFoldDB" id="A0AAE0LYU0"/>
<keyword evidence="2" id="KW-1185">Reference proteome</keyword>
<dbReference type="InterPro" id="IPR012344">
    <property type="entry name" value="Matrix_HIV/RSV_N"/>
</dbReference>
<gene>
    <name evidence="1" type="ORF">B0H66DRAFT_448391</name>
</gene>
<name>A0AAE0LYU0_9PEZI</name>
<dbReference type="SUPFAM" id="SSF48452">
    <property type="entry name" value="TPR-like"/>
    <property type="match status" value="1"/>
</dbReference>
<evidence type="ECO:0008006" key="3">
    <source>
        <dbReference type="Google" id="ProtNLM"/>
    </source>
</evidence>
<sequence length="87" mass="9554">ALPQSLEDHPNRAGYLNTLGIRLGGRFQRMGSMDDLNRAVDVAAMAVDVTPEDHPNRAIYLNNLGNSLGTRFKRTGSMDDLNRAVDV</sequence>
<reference evidence="1" key="2">
    <citation type="submission" date="2023-06" db="EMBL/GenBank/DDBJ databases">
        <authorList>
            <consortium name="Lawrence Berkeley National Laboratory"/>
            <person name="Haridas S."/>
            <person name="Hensen N."/>
            <person name="Bonometti L."/>
            <person name="Westerberg I."/>
            <person name="Brannstrom I.O."/>
            <person name="Guillou S."/>
            <person name="Cros-Aarteil S."/>
            <person name="Calhoun S."/>
            <person name="Kuo A."/>
            <person name="Mondo S."/>
            <person name="Pangilinan J."/>
            <person name="Riley R."/>
            <person name="Labutti K."/>
            <person name="Andreopoulos B."/>
            <person name="Lipzen A."/>
            <person name="Chen C."/>
            <person name="Yanf M."/>
            <person name="Daum C."/>
            <person name="Ng V."/>
            <person name="Clum A."/>
            <person name="Steindorff A."/>
            <person name="Ohm R."/>
            <person name="Martin F."/>
            <person name="Silar P."/>
            <person name="Natvig D."/>
            <person name="Lalanne C."/>
            <person name="Gautier V."/>
            <person name="Ament-Velasquez S.L."/>
            <person name="Kruys A."/>
            <person name="Hutchinson M.I."/>
            <person name="Powell A.J."/>
            <person name="Barry K."/>
            <person name="Miller A.N."/>
            <person name="Grigoriev I.V."/>
            <person name="Debuchy R."/>
            <person name="Gladieux P."/>
            <person name="Thoren M.H."/>
            <person name="Johannesson H."/>
        </authorList>
    </citation>
    <scope>NUCLEOTIDE SEQUENCE</scope>
    <source>
        <strain evidence="1">CBS 118394</strain>
    </source>
</reference>
<feature type="non-terminal residue" evidence="1">
    <location>
        <position position="87"/>
    </location>
</feature>
<dbReference type="Gene3D" id="1.10.150.90">
    <property type="entry name" value="Immunodeficiency lentiviruses, gag gene matrix protein p17"/>
    <property type="match status" value="1"/>
</dbReference>
<dbReference type="EMBL" id="JAUEDM010000011">
    <property type="protein sequence ID" value="KAK3311914.1"/>
    <property type="molecule type" value="Genomic_DNA"/>
</dbReference>
<accession>A0AAE0LYU0</accession>
<dbReference type="Proteomes" id="UP001283341">
    <property type="component" value="Unassembled WGS sequence"/>
</dbReference>
<evidence type="ECO:0000313" key="2">
    <source>
        <dbReference type="Proteomes" id="UP001283341"/>
    </source>
</evidence>
<reference evidence="1" key="1">
    <citation type="journal article" date="2023" name="Mol. Phylogenet. Evol.">
        <title>Genome-scale phylogeny and comparative genomics of the fungal order Sordariales.</title>
        <authorList>
            <person name="Hensen N."/>
            <person name="Bonometti L."/>
            <person name="Westerberg I."/>
            <person name="Brannstrom I.O."/>
            <person name="Guillou S."/>
            <person name="Cros-Aarteil S."/>
            <person name="Calhoun S."/>
            <person name="Haridas S."/>
            <person name="Kuo A."/>
            <person name="Mondo S."/>
            <person name="Pangilinan J."/>
            <person name="Riley R."/>
            <person name="LaButti K."/>
            <person name="Andreopoulos B."/>
            <person name="Lipzen A."/>
            <person name="Chen C."/>
            <person name="Yan M."/>
            <person name="Daum C."/>
            <person name="Ng V."/>
            <person name="Clum A."/>
            <person name="Steindorff A."/>
            <person name="Ohm R.A."/>
            <person name="Martin F."/>
            <person name="Silar P."/>
            <person name="Natvig D.O."/>
            <person name="Lalanne C."/>
            <person name="Gautier V."/>
            <person name="Ament-Velasquez S.L."/>
            <person name="Kruys A."/>
            <person name="Hutchinson M.I."/>
            <person name="Powell A.J."/>
            <person name="Barry K."/>
            <person name="Miller A.N."/>
            <person name="Grigoriev I.V."/>
            <person name="Debuchy R."/>
            <person name="Gladieux P."/>
            <person name="Hiltunen Thoren M."/>
            <person name="Johannesson H."/>
        </authorList>
    </citation>
    <scope>NUCLEOTIDE SEQUENCE</scope>
    <source>
        <strain evidence="1">CBS 118394</strain>
    </source>
</reference>
<organism evidence="1 2">
    <name type="scientific">Apodospora peruviana</name>
    <dbReference type="NCBI Taxonomy" id="516989"/>
    <lineage>
        <taxon>Eukaryota</taxon>
        <taxon>Fungi</taxon>
        <taxon>Dikarya</taxon>
        <taxon>Ascomycota</taxon>
        <taxon>Pezizomycotina</taxon>
        <taxon>Sordariomycetes</taxon>
        <taxon>Sordariomycetidae</taxon>
        <taxon>Sordariales</taxon>
        <taxon>Lasiosphaeriaceae</taxon>
        <taxon>Apodospora</taxon>
    </lineage>
</organism>
<comment type="caution">
    <text evidence="1">The sequence shown here is derived from an EMBL/GenBank/DDBJ whole genome shotgun (WGS) entry which is preliminary data.</text>
</comment>
<proteinExistence type="predicted"/>
<protein>
    <recommendedName>
        <fullName evidence="3">Tetratricopeptide repeat protein</fullName>
    </recommendedName>
</protein>
<feature type="non-terminal residue" evidence="1">
    <location>
        <position position="1"/>
    </location>
</feature>